<dbReference type="AlphaFoldDB" id="A0ABD5UM51"/>
<comment type="caution">
    <text evidence="3">The sequence shown here is derived from an EMBL/GenBank/DDBJ whole genome shotgun (WGS) entry which is preliminary data.</text>
</comment>
<evidence type="ECO:0000313" key="3">
    <source>
        <dbReference type="EMBL" id="MFC6890356.1"/>
    </source>
</evidence>
<gene>
    <name evidence="3" type="ORF">ACFQEY_15265</name>
</gene>
<keyword evidence="2" id="KW-1133">Transmembrane helix</keyword>
<accession>A0ABD5UM51</accession>
<keyword evidence="2" id="KW-0472">Membrane</keyword>
<organism evidence="3 4">
    <name type="scientific">Halorubrum trueperi</name>
    <dbReference type="NCBI Taxonomy" id="2004704"/>
    <lineage>
        <taxon>Archaea</taxon>
        <taxon>Methanobacteriati</taxon>
        <taxon>Methanobacteriota</taxon>
        <taxon>Stenosarchaea group</taxon>
        <taxon>Halobacteria</taxon>
        <taxon>Halobacteriales</taxon>
        <taxon>Haloferacaceae</taxon>
        <taxon>Halorubrum</taxon>
    </lineage>
</organism>
<reference evidence="3 4" key="1">
    <citation type="journal article" date="2019" name="Int. J. Syst. Evol. Microbiol.">
        <title>The Global Catalogue of Microorganisms (GCM) 10K type strain sequencing project: providing services to taxonomists for standard genome sequencing and annotation.</title>
        <authorList>
            <consortium name="The Broad Institute Genomics Platform"/>
            <consortium name="The Broad Institute Genome Sequencing Center for Infectious Disease"/>
            <person name="Wu L."/>
            <person name="Ma J."/>
        </authorList>
    </citation>
    <scope>NUCLEOTIDE SEQUENCE [LARGE SCALE GENOMIC DNA]</scope>
    <source>
        <strain evidence="3 4">Y73</strain>
    </source>
</reference>
<feature type="transmembrane region" description="Helical" evidence="2">
    <location>
        <begin position="52"/>
        <end position="72"/>
    </location>
</feature>
<sequence length="198" mass="20989">MRRVGAWSFTTVRGRVHVAPDELRVHRKVTRVARSVPRALAAGRFPRVVRSVGWTGILAVMTLASAAPGLIFDDVGTGSLFLPALSVLTAIGGVAVAVARNRRTAIPLDDVDHVAFEDGALVIVHADGDDGDGDEGEKGEKTGDGGGRDRTRVRPLDDDERADAALALRLRGVDLRGVEDDDAVSRTVVDVPKTELVA</sequence>
<dbReference type="EMBL" id="JBHSXI010000023">
    <property type="protein sequence ID" value="MFC6890356.1"/>
    <property type="molecule type" value="Genomic_DNA"/>
</dbReference>
<dbReference type="Proteomes" id="UP001596333">
    <property type="component" value="Unassembled WGS sequence"/>
</dbReference>
<feature type="transmembrane region" description="Helical" evidence="2">
    <location>
        <begin position="78"/>
        <end position="99"/>
    </location>
</feature>
<keyword evidence="2" id="KW-0812">Transmembrane</keyword>
<evidence type="ECO:0008006" key="5">
    <source>
        <dbReference type="Google" id="ProtNLM"/>
    </source>
</evidence>
<protein>
    <recommendedName>
        <fullName evidence="5">DUF58 domain-containing protein</fullName>
    </recommendedName>
</protein>
<feature type="region of interest" description="Disordered" evidence="1">
    <location>
        <begin position="127"/>
        <end position="158"/>
    </location>
</feature>
<feature type="compositionally biased region" description="Basic and acidic residues" evidence="1">
    <location>
        <begin position="136"/>
        <end position="156"/>
    </location>
</feature>
<evidence type="ECO:0000313" key="4">
    <source>
        <dbReference type="Proteomes" id="UP001596333"/>
    </source>
</evidence>
<evidence type="ECO:0000256" key="1">
    <source>
        <dbReference type="SAM" id="MobiDB-lite"/>
    </source>
</evidence>
<keyword evidence="4" id="KW-1185">Reference proteome</keyword>
<proteinExistence type="predicted"/>
<dbReference type="RefSeq" id="WP_379770193.1">
    <property type="nucleotide sequence ID" value="NZ_JBHSXI010000023.1"/>
</dbReference>
<name>A0ABD5UM51_9EURY</name>
<evidence type="ECO:0000256" key="2">
    <source>
        <dbReference type="SAM" id="Phobius"/>
    </source>
</evidence>